<dbReference type="Pfam" id="PF08962">
    <property type="entry name" value="Rv2632c-like"/>
    <property type="match status" value="1"/>
</dbReference>
<gene>
    <name evidence="2" type="ORF">GCM10010357_02980</name>
</gene>
<evidence type="ECO:0000256" key="1">
    <source>
        <dbReference type="SAM" id="MobiDB-lite"/>
    </source>
</evidence>
<reference evidence="2 3" key="1">
    <citation type="journal article" date="2019" name="Int. J. Syst. Evol. Microbiol.">
        <title>The Global Catalogue of Microorganisms (GCM) 10K type strain sequencing project: providing services to taxonomists for standard genome sequencing and annotation.</title>
        <authorList>
            <consortium name="The Broad Institute Genomics Platform"/>
            <consortium name="The Broad Institute Genome Sequencing Center for Infectious Disease"/>
            <person name="Wu L."/>
            <person name="Ma J."/>
        </authorList>
    </citation>
    <scope>NUCLEOTIDE SEQUENCE [LARGE SCALE GENOMIC DNA]</scope>
    <source>
        <strain evidence="2 3">JCM 4788</strain>
    </source>
</reference>
<accession>A0ABN0Y727</accession>
<dbReference type="EMBL" id="BAAABX010000004">
    <property type="protein sequence ID" value="GAA0385567.1"/>
    <property type="molecule type" value="Genomic_DNA"/>
</dbReference>
<evidence type="ECO:0000313" key="3">
    <source>
        <dbReference type="Proteomes" id="UP001500879"/>
    </source>
</evidence>
<evidence type="ECO:0000313" key="2">
    <source>
        <dbReference type="EMBL" id="GAA0385567.1"/>
    </source>
</evidence>
<dbReference type="RefSeq" id="WP_344018823.1">
    <property type="nucleotide sequence ID" value="NZ_BAAABX010000004.1"/>
</dbReference>
<comment type="caution">
    <text evidence="2">The sequence shown here is derived from an EMBL/GenBank/DDBJ whole genome shotgun (WGS) entry which is preliminary data.</text>
</comment>
<dbReference type="SUPFAM" id="SSF143212">
    <property type="entry name" value="Rv2632c-like"/>
    <property type="match status" value="1"/>
</dbReference>
<sequence>MSGSKSKVWTVEVVVEEHDHTVTAEARLTGRPPGPMVGEGTARCHPADENVPAIGDELAVSRALNVLAGQLLDISIKDIEAHTHERVRGIEQG</sequence>
<feature type="region of interest" description="Disordered" evidence="1">
    <location>
        <begin position="21"/>
        <end position="41"/>
    </location>
</feature>
<organism evidence="2 3">
    <name type="scientific">Streptomyces luteireticuli</name>
    <dbReference type="NCBI Taxonomy" id="173858"/>
    <lineage>
        <taxon>Bacteria</taxon>
        <taxon>Bacillati</taxon>
        <taxon>Actinomycetota</taxon>
        <taxon>Actinomycetes</taxon>
        <taxon>Kitasatosporales</taxon>
        <taxon>Streptomycetaceae</taxon>
        <taxon>Streptomyces</taxon>
    </lineage>
</organism>
<dbReference type="Proteomes" id="UP001500879">
    <property type="component" value="Unassembled WGS sequence"/>
</dbReference>
<dbReference type="Gene3D" id="3.30.160.240">
    <property type="entry name" value="Rv1738"/>
    <property type="match status" value="1"/>
</dbReference>
<protein>
    <submittedName>
        <fullName evidence="2">DUF1876 domain-containing protein</fullName>
    </submittedName>
</protein>
<dbReference type="InterPro" id="IPR038070">
    <property type="entry name" value="Rv2632c-like_sf"/>
</dbReference>
<name>A0ABN0Y727_9ACTN</name>
<proteinExistence type="predicted"/>
<keyword evidence="3" id="KW-1185">Reference proteome</keyword>
<dbReference type="InterPro" id="IPR015057">
    <property type="entry name" value="Rv2632c-like"/>
</dbReference>